<proteinExistence type="predicted"/>
<feature type="compositionally biased region" description="Basic and acidic residues" evidence="1">
    <location>
        <begin position="47"/>
        <end position="60"/>
    </location>
</feature>
<dbReference type="EMBL" id="SSTE01004583">
    <property type="protein sequence ID" value="KAA0062383.1"/>
    <property type="molecule type" value="Genomic_DNA"/>
</dbReference>
<evidence type="ECO:0008006" key="6">
    <source>
        <dbReference type="Google" id="ProtNLM"/>
    </source>
</evidence>
<evidence type="ECO:0000256" key="1">
    <source>
        <dbReference type="SAM" id="MobiDB-lite"/>
    </source>
</evidence>
<comment type="caution">
    <text evidence="2">The sequence shown here is derived from an EMBL/GenBank/DDBJ whole genome shotgun (WGS) entry which is preliminary data.</text>
</comment>
<sequence length="134" mass="15681">MDKVSLSMEKTPSEEFTEKKLENLSHFEDEVVKPLKKKKIKNMKKSMLKEQLSKRREEKEKKKKGPRTDTTLEDEDLEQGNENEPFSVEYVSKHFTIENGLFPFKGSCQQFWGPPFARSSGKSSLRGYSRLEQM</sequence>
<evidence type="ECO:0000313" key="4">
    <source>
        <dbReference type="Proteomes" id="UP000321393"/>
    </source>
</evidence>
<feature type="compositionally biased region" description="Acidic residues" evidence="1">
    <location>
        <begin position="71"/>
        <end position="81"/>
    </location>
</feature>
<evidence type="ECO:0000313" key="2">
    <source>
        <dbReference type="EMBL" id="KAA0062383.1"/>
    </source>
</evidence>
<name>A0A5A7V2S6_CUCMM</name>
<dbReference type="Proteomes" id="UP000321393">
    <property type="component" value="Unassembled WGS sequence"/>
</dbReference>
<evidence type="ECO:0000313" key="3">
    <source>
        <dbReference type="EMBL" id="TYK26595.1"/>
    </source>
</evidence>
<evidence type="ECO:0000313" key="5">
    <source>
        <dbReference type="Proteomes" id="UP000321947"/>
    </source>
</evidence>
<feature type="region of interest" description="Disordered" evidence="1">
    <location>
        <begin position="38"/>
        <end position="83"/>
    </location>
</feature>
<dbReference type="EMBL" id="SSTD01003373">
    <property type="protein sequence ID" value="TYK26595.1"/>
    <property type="molecule type" value="Genomic_DNA"/>
</dbReference>
<protein>
    <recommendedName>
        <fullName evidence="6">Protein MNN4-like</fullName>
    </recommendedName>
</protein>
<feature type="region of interest" description="Disordered" evidence="1">
    <location>
        <begin position="115"/>
        <end position="134"/>
    </location>
</feature>
<reference evidence="4 5" key="1">
    <citation type="submission" date="2019-08" db="EMBL/GenBank/DDBJ databases">
        <title>Draft genome sequences of two oriental melons (Cucumis melo L. var makuwa).</title>
        <authorList>
            <person name="Kwon S.-Y."/>
        </authorList>
    </citation>
    <scope>NUCLEOTIDE SEQUENCE [LARGE SCALE GENOMIC DNA]</scope>
    <source>
        <strain evidence="5">cv. Chang Bougi</strain>
        <strain evidence="4">cv. SW 3</strain>
        <tissue evidence="2">Leaf</tissue>
    </source>
</reference>
<accession>A0A5A7V2S6</accession>
<dbReference type="AlphaFoldDB" id="A0A5A7V2S6"/>
<dbReference type="Proteomes" id="UP000321947">
    <property type="component" value="Unassembled WGS sequence"/>
</dbReference>
<gene>
    <name evidence="3" type="ORF">E5676_scaffold313G002250</name>
    <name evidence="2" type="ORF">E6C27_scaffold154G001590</name>
</gene>
<organism evidence="2 4">
    <name type="scientific">Cucumis melo var. makuwa</name>
    <name type="common">Oriental melon</name>
    <dbReference type="NCBI Taxonomy" id="1194695"/>
    <lineage>
        <taxon>Eukaryota</taxon>
        <taxon>Viridiplantae</taxon>
        <taxon>Streptophyta</taxon>
        <taxon>Embryophyta</taxon>
        <taxon>Tracheophyta</taxon>
        <taxon>Spermatophyta</taxon>
        <taxon>Magnoliopsida</taxon>
        <taxon>eudicotyledons</taxon>
        <taxon>Gunneridae</taxon>
        <taxon>Pentapetalae</taxon>
        <taxon>rosids</taxon>
        <taxon>fabids</taxon>
        <taxon>Cucurbitales</taxon>
        <taxon>Cucurbitaceae</taxon>
        <taxon>Benincaseae</taxon>
        <taxon>Cucumis</taxon>
    </lineage>
</organism>